<accession>A0AAE1CD88</accession>
<keyword evidence="2 4" id="KW-0863">Zinc-finger</keyword>
<evidence type="ECO:0000313" key="7">
    <source>
        <dbReference type="Proteomes" id="UP001270362"/>
    </source>
</evidence>
<keyword evidence="3" id="KW-0862">Zinc</keyword>
<dbReference type="Proteomes" id="UP001270362">
    <property type="component" value="Unassembled WGS sequence"/>
</dbReference>
<evidence type="ECO:0000313" key="6">
    <source>
        <dbReference type="EMBL" id="KAK3689463.1"/>
    </source>
</evidence>
<gene>
    <name evidence="6" type="ORF">B0T22DRAFT_490904</name>
</gene>
<evidence type="ECO:0000256" key="4">
    <source>
        <dbReference type="PROSITE-ProRule" id="PRU00134"/>
    </source>
</evidence>
<dbReference type="Gene3D" id="6.10.140.2220">
    <property type="match status" value="1"/>
</dbReference>
<sequence length="222" mass="25031">MLINLGHVTDVEDENYFPSEWKTLPTVDEYPPTHFWDDGSPKRHWCFLSEIVSATKNLLGYQVVVKDYCREEHITVLFPLDSGAADVLRLESFQAGHTLAVMNARRELLHNGTWGIHVERYQYPGVHIFPYTHDNTVAIAQALLLIASGIASCINCGDELKHGPPTRCCASCRLAQYCSPECQDSAWAYTGHINECVAYQDRALQALLTLDFTTYSGPFFFP</sequence>
<dbReference type="Pfam" id="PF01753">
    <property type="entry name" value="zf-MYND"/>
    <property type="match status" value="1"/>
</dbReference>
<feature type="domain" description="MYND-type" evidence="5">
    <location>
        <begin position="153"/>
        <end position="196"/>
    </location>
</feature>
<dbReference type="GO" id="GO:0008270">
    <property type="term" value="F:zinc ion binding"/>
    <property type="evidence" value="ECO:0007669"/>
    <property type="project" value="UniProtKB-KW"/>
</dbReference>
<evidence type="ECO:0000256" key="2">
    <source>
        <dbReference type="ARBA" id="ARBA00022771"/>
    </source>
</evidence>
<dbReference type="PROSITE" id="PS01360">
    <property type="entry name" value="ZF_MYND_1"/>
    <property type="match status" value="1"/>
</dbReference>
<reference evidence="6" key="1">
    <citation type="journal article" date="2023" name="Mol. Phylogenet. Evol.">
        <title>Genome-scale phylogeny and comparative genomics of the fungal order Sordariales.</title>
        <authorList>
            <person name="Hensen N."/>
            <person name="Bonometti L."/>
            <person name="Westerberg I."/>
            <person name="Brannstrom I.O."/>
            <person name="Guillou S."/>
            <person name="Cros-Aarteil S."/>
            <person name="Calhoun S."/>
            <person name="Haridas S."/>
            <person name="Kuo A."/>
            <person name="Mondo S."/>
            <person name="Pangilinan J."/>
            <person name="Riley R."/>
            <person name="LaButti K."/>
            <person name="Andreopoulos B."/>
            <person name="Lipzen A."/>
            <person name="Chen C."/>
            <person name="Yan M."/>
            <person name="Daum C."/>
            <person name="Ng V."/>
            <person name="Clum A."/>
            <person name="Steindorff A."/>
            <person name="Ohm R.A."/>
            <person name="Martin F."/>
            <person name="Silar P."/>
            <person name="Natvig D.O."/>
            <person name="Lalanne C."/>
            <person name="Gautier V."/>
            <person name="Ament-Velasquez S.L."/>
            <person name="Kruys A."/>
            <person name="Hutchinson M.I."/>
            <person name="Powell A.J."/>
            <person name="Barry K."/>
            <person name="Miller A.N."/>
            <person name="Grigoriev I.V."/>
            <person name="Debuchy R."/>
            <person name="Gladieux P."/>
            <person name="Hiltunen Thoren M."/>
            <person name="Johannesson H."/>
        </authorList>
    </citation>
    <scope>NUCLEOTIDE SEQUENCE</scope>
    <source>
        <strain evidence="6">CBS 314.62</strain>
    </source>
</reference>
<keyword evidence="7" id="KW-1185">Reference proteome</keyword>
<dbReference type="AlphaFoldDB" id="A0AAE1CD88"/>
<organism evidence="6 7">
    <name type="scientific">Podospora appendiculata</name>
    <dbReference type="NCBI Taxonomy" id="314037"/>
    <lineage>
        <taxon>Eukaryota</taxon>
        <taxon>Fungi</taxon>
        <taxon>Dikarya</taxon>
        <taxon>Ascomycota</taxon>
        <taxon>Pezizomycotina</taxon>
        <taxon>Sordariomycetes</taxon>
        <taxon>Sordariomycetidae</taxon>
        <taxon>Sordariales</taxon>
        <taxon>Podosporaceae</taxon>
        <taxon>Podospora</taxon>
    </lineage>
</organism>
<keyword evidence="1" id="KW-0479">Metal-binding</keyword>
<proteinExistence type="predicted"/>
<protein>
    <recommendedName>
        <fullName evidence="5">MYND-type domain-containing protein</fullName>
    </recommendedName>
</protein>
<dbReference type="EMBL" id="JAULSO010000002">
    <property type="protein sequence ID" value="KAK3689463.1"/>
    <property type="molecule type" value="Genomic_DNA"/>
</dbReference>
<evidence type="ECO:0000259" key="5">
    <source>
        <dbReference type="PROSITE" id="PS50865"/>
    </source>
</evidence>
<dbReference type="PROSITE" id="PS50865">
    <property type="entry name" value="ZF_MYND_2"/>
    <property type="match status" value="1"/>
</dbReference>
<evidence type="ECO:0000256" key="3">
    <source>
        <dbReference type="ARBA" id="ARBA00022833"/>
    </source>
</evidence>
<dbReference type="SUPFAM" id="SSF144232">
    <property type="entry name" value="HIT/MYND zinc finger-like"/>
    <property type="match status" value="1"/>
</dbReference>
<name>A0AAE1CD88_9PEZI</name>
<evidence type="ECO:0000256" key="1">
    <source>
        <dbReference type="ARBA" id="ARBA00022723"/>
    </source>
</evidence>
<dbReference type="InterPro" id="IPR002893">
    <property type="entry name" value="Znf_MYND"/>
</dbReference>
<comment type="caution">
    <text evidence="6">The sequence shown here is derived from an EMBL/GenBank/DDBJ whole genome shotgun (WGS) entry which is preliminary data.</text>
</comment>
<reference evidence="6" key="2">
    <citation type="submission" date="2023-06" db="EMBL/GenBank/DDBJ databases">
        <authorList>
            <consortium name="Lawrence Berkeley National Laboratory"/>
            <person name="Haridas S."/>
            <person name="Hensen N."/>
            <person name="Bonometti L."/>
            <person name="Westerberg I."/>
            <person name="Brannstrom I.O."/>
            <person name="Guillou S."/>
            <person name="Cros-Aarteil S."/>
            <person name="Calhoun S."/>
            <person name="Kuo A."/>
            <person name="Mondo S."/>
            <person name="Pangilinan J."/>
            <person name="Riley R."/>
            <person name="Labutti K."/>
            <person name="Andreopoulos B."/>
            <person name="Lipzen A."/>
            <person name="Chen C."/>
            <person name="Yanf M."/>
            <person name="Daum C."/>
            <person name="Ng V."/>
            <person name="Clum A."/>
            <person name="Steindorff A."/>
            <person name="Ohm R."/>
            <person name="Martin F."/>
            <person name="Silar P."/>
            <person name="Natvig D."/>
            <person name="Lalanne C."/>
            <person name="Gautier V."/>
            <person name="Ament-Velasquez S.L."/>
            <person name="Kruys A."/>
            <person name="Hutchinson M.I."/>
            <person name="Powell A.J."/>
            <person name="Barry K."/>
            <person name="Miller A.N."/>
            <person name="Grigoriev I.V."/>
            <person name="Debuchy R."/>
            <person name="Gladieux P."/>
            <person name="Thoren M.H."/>
            <person name="Johannesson H."/>
        </authorList>
    </citation>
    <scope>NUCLEOTIDE SEQUENCE</scope>
    <source>
        <strain evidence="6">CBS 314.62</strain>
    </source>
</reference>